<organism evidence="2 3">
    <name type="scientific">Caulochytrium protostelioides</name>
    <dbReference type="NCBI Taxonomy" id="1555241"/>
    <lineage>
        <taxon>Eukaryota</taxon>
        <taxon>Fungi</taxon>
        <taxon>Fungi incertae sedis</taxon>
        <taxon>Chytridiomycota</taxon>
        <taxon>Chytridiomycota incertae sedis</taxon>
        <taxon>Chytridiomycetes</taxon>
        <taxon>Caulochytriales</taxon>
        <taxon>Caulochytriaceae</taxon>
        <taxon>Caulochytrium</taxon>
    </lineage>
</organism>
<evidence type="ECO:0000256" key="1">
    <source>
        <dbReference type="SAM" id="Phobius"/>
    </source>
</evidence>
<feature type="transmembrane region" description="Helical" evidence="1">
    <location>
        <begin position="12"/>
        <end position="31"/>
    </location>
</feature>
<evidence type="ECO:0000313" key="2">
    <source>
        <dbReference type="EMBL" id="RKO96450.1"/>
    </source>
</evidence>
<dbReference type="Proteomes" id="UP000268535">
    <property type="component" value="Unassembled WGS sequence"/>
</dbReference>
<accession>A0A4P9WY79</accession>
<evidence type="ECO:0000313" key="3">
    <source>
        <dbReference type="Proteomes" id="UP000268535"/>
    </source>
</evidence>
<reference evidence="3" key="1">
    <citation type="journal article" date="2018" name="Nat. Microbiol.">
        <title>Leveraging single-cell genomics to expand the fungal tree of life.</title>
        <authorList>
            <person name="Ahrendt S.R."/>
            <person name="Quandt C.A."/>
            <person name="Ciobanu D."/>
            <person name="Clum A."/>
            <person name="Salamov A."/>
            <person name="Andreopoulos B."/>
            <person name="Cheng J.F."/>
            <person name="Woyke T."/>
            <person name="Pelin A."/>
            <person name="Henrissat B."/>
            <person name="Reynolds N.K."/>
            <person name="Benny G.L."/>
            <person name="Smith M.E."/>
            <person name="James T.Y."/>
            <person name="Grigoriev I.V."/>
        </authorList>
    </citation>
    <scope>NUCLEOTIDE SEQUENCE [LARGE SCALE GENOMIC DNA]</scope>
    <source>
        <strain evidence="3">ATCC 52028</strain>
    </source>
</reference>
<protein>
    <submittedName>
        <fullName evidence="2">Uncharacterized protein</fullName>
    </submittedName>
</protein>
<keyword evidence="1" id="KW-0812">Transmembrane</keyword>
<keyword evidence="1" id="KW-1133">Transmembrane helix</keyword>
<name>A0A4P9WY79_9FUNG</name>
<proteinExistence type="predicted"/>
<keyword evidence="1" id="KW-0472">Membrane</keyword>
<gene>
    <name evidence="2" type="ORF">CAUPRSCDRAFT_11859</name>
</gene>
<sequence>MLILTAGRFGQGLLLLSVIILPIWAVSLSTLGRSTGLPTTRDGSDYWILRYVDDQIETAIQQKLPPKERFQKWEEQLSDVELESFWRNRLSADDYLLPIDFLSIDPFKLELDPSDEGHPKLRFSSDLVLFSLFFLGPEKLGVFSSNLFPDSDITWTSGSKIIEDWGVFSDKALSSCHILSNYVLLTETSITESVWLHENCPVGPEKINLIANFAFLLTDYANANFEKPTHVKNNNLPSDTDVAPAVRSLSEILTSGTIPNTVTAVANLMDARPETAPSKPDYASLIMFSPRVYGLSQLIAKSIANELMIFFKAELSRRKMQPWTMDISRHTLA</sequence>
<dbReference type="EMBL" id="ML009939">
    <property type="protein sequence ID" value="RKO96450.1"/>
    <property type="molecule type" value="Genomic_DNA"/>
</dbReference>
<dbReference type="AlphaFoldDB" id="A0A4P9WY79"/>